<keyword evidence="4" id="KW-1185">Reference proteome</keyword>
<dbReference type="SMART" id="SM00909">
    <property type="entry name" value="Germane"/>
    <property type="match status" value="1"/>
</dbReference>
<dbReference type="Pfam" id="PF10646">
    <property type="entry name" value="Germane"/>
    <property type="match status" value="1"/>
</dbReference>
<proteinExistence type="predicted"/>
<evidence type="ECO:0000259" key="2">
    <source>
        <dbReference type="SMART" id="SM00909"/>
    </source>
</evidence>
<dbReference type="EMBL" id="JAGFNS010000054">
    <property type="protein sequence ID" value="MBO3744141.1"/>
    <property type="molecule type" value="Genomic_DNA"/>
</dbReference>
<evidence type="ECO:0000256" key="1">
    <source>
        <dbReference type="SAM" id="SignalP"/>
    </source>
</evidence>
<sequence>MIRVRTALLTVALVLAGCGVPAQDDPHRVELPRRPLNETVAPTVTEPVGEVAQVMCLVRDDRLVQSVRRVDAVPGPQRQLDQLIAGPTPAERAQDLSTALATTALTVTVPTTAVAAVEVGETDERAARSDEVLAYGQIVCTLTSRADIAAVSFQRAGRPLQVPRGDLTLTSEPLRAADYRSLIGPG</sequence>
<keyword evidence="1" id="KW-0732">Signal</keyword>
<reference evidence="3 4" key="1">
    <citation type="submission" date="2021-03" db="EMBL/GenBank/DDBJ databases">
        <title>Actinoplanes flavus sp. nov., a novel actinomycete isolated from Coconut Palm rhizosphere soil.</title>
        <authorList>
            <person name="Luo X."/>
        </authorList>
    </citation>
    <scope>NUCLEOTIDE SEQUENCE [LARGE SCALE GENOMIC DNA]</scope>
    <source>
        <strain evidence="3 4">NEAU-H7</strain>
    </source>
</reference>
<feature type="signal peptide" evidence="1">
    <location>
        <begin position="1"/>
        <end position="22"/>
    </location>
</feature>
<protein>
    <submittedName>
        <fullName evidence="3">GerMN domain-containing protein</fullName>
    </submittedName>
</protein>
<comment type="caution">
    <text evidence="3">The sequence shown here is derived from an EMBL/GenBank/DDBJ whole genome shotgun (WGS) entry which is preliminary data.</text>
</comment>
<dbReference type="InterPro" id="IPR019606">
    <property type="entry name" value="GerMN"/>
</dbReference>
<accession>A0ABS3V041</accession>
<organism evidence="3 4">
    <name type="scientific">Actinoplanes flavus</name>
    <dbReference type="NCBI Taxonomy" id="2820290"/>
    <lineage>
        <taxon>Bacteria</taxon>
        <taxon>Bacillati</taxon>
        <taxon>Actinomycetota</taxon>
        <taxon>Actinomycetes</taxon>
        <taxon>Micromonosporales</taxon>
        <taxon>Micromonosporaceae</taxon>
        <taxon>Actinoplanes</taxon>
    </lineage>
</organism>
<name>A0ABS3V041_9ACTN</name>
<evidence type="ECO:0000313" key="4">
    <source>
        <dbReference type="Proteomes" id="UP000679690"/>
    </source>
</evidence>
<dbReference type="Proteomes" id="UP000679690">
    <property type="component" value="Unassembled WGS sequence"/>
</dbReference>
<feature type="chain" id="PRO_5046188754" evidence="1">
    <location>
        <begin position="23"/>
        <end position="186"/>
    </location>
</feature>
<gene>
    <name evidence="3" type="ORF">J5X75_42285</name>
</gene>
<dbReference type="PROSITE" id="PS51257">
    <property type="entry name" value="PROKAR_LIPOPROTEIN"/>
    <property type="match status" value="1"/>
</dbReference>
<dbReference type="RefSeq" id="WP_208473376.1">
    <property type="nucleotide sequence ID" value="NZ_JAGFNS010000054.1"/>
</dbReference>
<feature type="domain" description="GerMN" evidence="2">
    <location>
        <begin position="76"/>
        <end position="164"/>
    </location>
</feature>
<evidence type="ECO:0000313" key="3">
    <source>
        <dbReference type="EMBL" id="MBO3744141.1"/>
    </source>
</evidence>